<reference evidence="1" key="1">
    <citation type="submission" date="2018-06" db="EMBL/GenBank/DDBJ databases">
        <authorList>
            <person name="Zhirakovskaya E."/>
        </authorList>
    </citation>
    <scope>NUCLEOTIDE SEQUENCE</scope>
</reference>
<dbReference type="EMBL" id="UOFP01000175">
    <property type="protein sequence ID" value="VAW87247.1"/>
    <property type="molecule type" value="Genomic_DNA"/>
</dbReference>
<organism evidence="1">
    <name type="scientific">hydrothermal vent metagenome</name>
    <dbReference type="NCBI Taxonomy" id="652676"/>
    <lineage>
        <taxon>unclassified sequences</taxon>
        <taxon>metagenomes</taxon>
        <taxon>ecological metagenomes</taxon>
    </lineage>
</organism>
<name>A0A3B0ZIV3_9ZZZZ</name>
<accession>A0A3B0ZIV3</accession>
<dbReference type="AlphaFoldDB" id="A0A3B0ZIV3"/>
<protein>
    <submittedName>
        <fullName evidence="1">Uncharacterized protein</fullName>
    </submittedName>
</protein>
<evidence type="ECO:0000313" key="1">
    <source>
        <dbReference type="EMBL" id="VAW87247.1"/>
    </source>
</evidence>
<gene>
    <name evidence="1" type="ORF">MNBD_GAMMA18-1553</name>
</gene>
<proteinExistence type="predicted"/>
<sequence length="85" mass="9456">MKESIREYQAGEGKKKAECYKVAVDLKISRRRIIANAISLITQQCIGFRQGGALFNDNKSNTIAMPTKNNLLKQIDKINSQPSSA</sequence>